<gene>
    <name evidence="3" type="primary">PmlGA01_140044200</name>
    <name evidence="3" type="ORF">PMLGA01_140044200</name>
</gene>
<dbReference type="Proteomes" id="UP000219799">
    <property type="component" value="Chromosome 14"/>
</dbReference>
<reference evidence="3 4" key="1">
    <citation type="submission" date="2016-06" db="EMBL/GenBank/DDBJ databases">
        <authorList>
            <consortium name="Pathogen Informatics"/>
        </authorList>
    </citation>
    <scope>NUCLEOTIDE SEQUENCE [LARGE SCALE GENOMIC DNA]</scope>
    <source>
        <strain evidence="3">PmlGA01</strain>
    </source>
</reference>
<organism evidence="3 4">
    <name type="scientific">Plasmodium malariae</name>
    <dbReference type="NCBI Taxonomy" id="5858"/>
    <lineage>
        <taxon>Eukaryota</taxon>
        <taxon>Sar</taxon>
        <taxon>Alveolata</taxon>
        <taxon>Apicomplexa</taxon>
        <taxon>Aconoidasida</taxon>
        <taxon>Haemosporida</taxon>
        <taxon>Plasmodiidae</taxon>
        <taxon>Plasmodium</taxon>
        <taxon>Plasmodium (Plasmodium)</taxon>
    </lineage>
</organism>
<evidence type="ECO:0000256" key="1">
    <source>
        <dbReference type="SAM" id="MobiDB-lite"/>
    </source>
</evidence>
<dbReference type="SMART" id="SM00952">
    <property type="entry name" value="RAP"/>
    <property type="match status" value="1"/>
</dbReference>
<protein>
    <submittedName>
        <fullName evidence="3">RAP protein, putative</fullName>
    </submittedName>
</protein>
<feature type="compositionally biased region" description="Polar residues" evidence="1">
    <location>
        <begin position="1400"/>
        <end position="1423"/>
    </location>
</feature>
<evidence type="ECO:0000313" key="4">
    <source>
        <dbReference type="Proteomes" id="UP000219799"/>
    </source>
</evidence>
<feature type="region of interest" description="Disordered" evidence="1">
    <location>
        <begin position="1392"/>
        <end position="1423"/>
    </location>
</feature>
<evidence type="ECO:0000313" key="3">
    <source>
        <dbReference type="EMBL" id="SBT80942.1"/>
    </source>
</evidence>
<sequence length="1423" mass="166677">MYSLCFHHCATESVNNLSCVMYKVKIVFKKKIGVQFSSSNTRYRKITVIPFDRNELKLHYKNIPFDIEDLDKKSKSEILHIYKIIRNQDELNKLPSDFVDNLFECTRKFVRCFLPYEFIKIYKTLNIIKKKDKVLNLLLHQQIKRIYKSFDITSISKLFQIYIFTKSKPIYLIKKLTENFLNSNINECKPWNIREIISIFSYFNIHSKEHIDKIYKKCIPVIAENIRAYTPKDCTIIFYSCVKMNRQGNILTNAVTKNVILKIKNYEFHQLAIILNCFSKIGEKNNKLCKVICDKIKKKMKLQRNSTYSTNLVNLTGLTNFQICDYTADGVKNYEQVRKNDTVMGSVSLKEDEAIIGSSLVKCVDRSSDSLCHSGVTEIGNEDKVEKEEQVPHLGKNKNAQNIVEKKKKKNNFEMKNNQMTNIEQGQILKPKDVSIILNSLIKLEYYDNETFNCLIPFIINNVSKFSVQSLSNLVYSFSKIQINNNLMLDKIINESAMKIQKFKNIEMSNLANSLVRLNRKDKTLFTYIIDEFLYRATIGTKFKNYKFDVLSLQQLAYSFSRVGLQDHKVYIVLYRLLVRRVNEAKKEAEKKAKMEVKMGGTIMPKRKIAENALVPQATTEGVQKKWSYKLTSCSTSTIRSVIQGRKESKEAVIKTQRQIQAQNNASRENHFDFFCLSSFVHSYGKARIQYKQFSHFISYIIRKKKRNNEIVSNESLTNLIYGLVKLQFKDKKVYKLLLKECTERIDTVKTFQIILLFYSFSKLKMYSYKFVKKSLQTLSRNIHHLSLSDLSLTCYSLSNFLYRDIIFLFKAHKMVLLNNSNDINKTHVCQLFNSFTKLCFYHKPFYDFIFQKIISFIHEFNEKELTNIVFSFIYYFHMNKLYLDQEQEKKVVHVGESSTGSITMVRYSTDSTDDDKHQDDCADDGNASKMGCIKMEGAKMEGVKLLGARLPEGRSENFCLTGQGKNNEKIMNVHAILKNSISNYKVNGEPIERKNKKEDNSIKEEILEERFKNELNLFFNLVYILSEKYRQKISLISIYQLQIVDLYLRAFFSNYFKFPIYLKVFFLKCRNVKFKIDDYIILSSKTHRNISRYFNLVGIKHRSEVQFGPFQLDIVVDFLQHNKAYTYNNISFDEETNTSNGGEMNLFCESKRGEKQGDIDNGKVQYNQQGDIYNDRAQRNQVAMKLLNKKILIEVDGIAHFYKESYSRTMNSIIKDFILKKFGWYIIHIPYQEWNQCFNFKKKLQYSVQILKHILHVDRGDTNVKGGLNVVINKNDVQRGGKEELQGKQDEYSDEACQESHSTKLIYKRALNRNIYEEMGNNQNEKYINTPGTTMDEANEKSLPDFYTISEEAIFFNQIKNRNKHQQDIMKRLRQSTKLQYNYNISCRTDLSSKKDQTENSTSNLFSTGVDQGSTYDQDGKI</sequence>
<feature type="domain" description="RAP" evidence="2">
    <location>
        <begin position="1192"/>
        <end position="1250"/>
    </location>
</feature>
<dbReference type="VEuPathDB" id="PlasmoDB:PmUG01_14060800"/>
<evidence type="ECO:0000259" key="2">
    <source>
        <dbReference type="PROSITE" id="PS51286"/>
    </source>
</evidence>
<dbReference type="InterPro" id="IPR013584">
    <property type="entry name" value="RAP"/>
</dbReference>
<dbReference type="EMBL" id="LT594502">
    <property type="protein sequence ID" value="SBT80942.1"/>
    <property type="molecule type" value="Genomic_DNA"/>
</dbReference>
<dbReference type="PROSITE" id="PS51286">
    <property type="entry name" value="RAP"/>
    <property type="match status" value="1"/>
</dbReference>
<proteinExistence type="predicted"/>
<name>A0A1C3L2Z2_PLAMA</name>
<dbReference type="Pfam" id="PF08373">
    <property type="entry name" value="RAP"/>
    <property type="match status" value="1"/>
</dbReference>
<accession>A0A1C3L2Z2</accession>